<dbReference type="RefSeq" id="WP_132704598.1">
    <property type="nucleotide sequence ID" value="NZ_SMGI01000002.1"/>
</dbReference>
<dbReference type="SUPFAM" id="SSF89807">
    <property type="entry name" value="Dodecin-like"/>
    <property type="match status" value="1"/>
</dbReference>
<dbReference type="PANTHER" id="PTHR39324:SF1">
    <property type="entry name" value="CALCIUM DODECIN"/>
    <property type="match status" value="1"/>
</dbReference>
<dbReference type="Pfam" id="PF07311">
    <property type="entry name" value="Dodecin"/>
    <property type="match status" value="1"/>
</dbReference>
<dbReference type="AlphaFoldDB" id="A0A4R1KR66"/>
<proteinExistence type="predicted"/>
<dbReference type="InterPro" id="IPR025543">
    <property type="entry name" value="Dodecin-like"/>
</dbReference>
<organism evidence="1 2">
    <name type="scientific">Winogradskyella wandonensis</name>
    <dbReference type="NCBI Taxonomy" id="1442586"/>
    <lineage>
        <taxon>Bacteria</taxon>
        <taxon>Pseudomonadati</taxon>
        <taxon>Bacteroidota</taxon>
        <taxon>Flavobacteriia</taxon>
        <taxon>Flavobacteriales</taxon>
        <taxon>Flavobacteriaceae</taxon>
        <taxon>Winogradskyella</taxon>
    </lineage>
</organism>
<evidence type="ECO:0008006" key="3">
    <source>
        <dbReference type="Google" id="ProtNLM"/>
    </source>
</evidence>
<evidence type="ECO:0000313" key="2">
    <source>
        <dbReference type="Proteomes" id="UP000295714"/>
    </source>
</evidence>
<reference evidence="1 2" key="1">
    <citation type="journal article" date="2015" name="Stand. Genomic Sci.">
        <title>Genomic Encyclopedia of Bacterial and Archaeal Type Strains, Phase III: the genomes of soil and plant-associated and newly described type strains.</title>
        <authorList>
            <person name="Whitman W.B."/>
            <person name="Woyke T."/>
            <person name="Klenk H.P."/>
            <person name="Zhou Y."/>
            <person name="Lilburn T.G."/>
            <person name="Beck B.J."/>
            <person name="De Vos P."/>
            <person name="Vandamme P."/>
            <person name="Eisen J.A."/>
            <person name="Garrity G."/>
            <person name="Hugenholtz P."/>
            <person name="Kyrpides N.C."/>
        </authorList>
    </citation>
    <scope>NUCLEOTIDE SEQUENCE [LARGE SCALE GENOMIC DNA]</scope>
    <source>
        <strain evidence="1 2">CECT 8445</strain>
    </source>
</reference>
<dbReference type="InterPro" id="IPR036694">
    <property type="entry name" value="Dodecin-like_sf"/>
</dbReference>
<dbReference type="EMBL" id="SMGI01000002">
    <property type="protein sequence ID" value="TCK67546.1"/>
    <property type="molecule type" value="Genomic_DNA"/>
</dbReference>
<dbReference type="OrthoDB" id="1525133at2"/>
<evidence type="ECO:0000313" key="1">
    <source>
        <dbReference type="EMBL" id="TCK67546.1"/>
    </source>
</evidence>
<protein>
    <recommendedName>
        <fullName evidence="3">Dodecin</fullName>
    </recommendedName>
</protein>
<dbReference type="PANTHER" id="PTHR39324">
    <property type="entry name" value="CALCIUM DODECIN"/>
    <property type="match status" value="1"/>
</dbReference>
<sequence>MAVLKVIEVLSNSDKSWEDATKKAVKEASKSVKNIRSVYVQDQSAIVNDGEVVEFRVNVKLTFEVK</sequence>
<dbReference type="Gene3D" id="3.30.1660.10">
    <property type="entry name" value="Flavin-binding protein dodecin"/>
    <property type="match status" value="1"/>
</dbReference>
<comment type="caution">
    <text evidence="1">The sequence shown here is derived from an EMBL/GenBank/DDBJ whole genome shotgun (WGS) entry which is preliminary data.</text>
</comment>
<dbReference type="InterPro" id="IPR009923">
    <property type="entry name" value="Dodecin"/>
</dbReference>
<keyword evidence="2" id="KW-1185">Reference proteome</keyword>
<accession>A0A4R1KR66</accession>
<name>A0A4R1KR66_9FLAO</name>
<dbReference type="Proteomes" id="UP000295714">
    <property type="component" value="Unassembled WGS sequence"/>
</dbReference>
<gene>
    <name evidence="1" type="ORF">DFQ05_1324</name>
</gene>